<evidence type="ECO:0000256" key="16">
    <source>
        <dbReference type="ARBA" id="ARBA00024627"/>
    </source>
</evidence>
<dbReference type="PROSITE" id="PS52035">
    <property type="entry name" value="PEPTIDASE_M14"/>
    <property type="match status" value="1"/>
</dbReference>
<evidence type="ECO:0000256" key="4">
    <source>
        <dbReference type="ARBA" id="ARBA00004214"/>
    </source>
</evidence>
<comment type="similarity">
    <text evidence="5 21">Belongs to the peptidase M14 family.</text>
</comment>
<keyword evidence="11" id="KW-0482">Metalloprotease</keyword>
<protein>
    <recommendedName>
        <fullName evidence="14">Cytosolic carboxypeptidase-like protein 5</fullName>
        <ecNumber evidence="17">3.4.17.24</ecNumber>
    </recommendedName>
    <alternativeName>
        <fullName evidence="19">ATP/GTP-binding protein-like 5</fullName>
    </alternativeName>
    <alternativeName>
        <fullName evidence="18">Protein deglutamylase CCP5</fullName>
    </alternativeName>
</protein>
<accession>A0A2K3D4L6</accession>
<evidence type="ECO:0000256" key="18">
    <source>
        <dbReference type="ARBA" id="ARBA00032753"/>
    </source>
</evidence>
<evidence type="ECO:0000256" key="6">
    <source>
        <dbReference type="ARBA" id="ARBA00022490"/>
    </source>
</evidence>
<reference evidence="24 25" key="1">
    <citation type="journal article" date="2007" name="Science">
        <title>The Chlamydomonas genome reveals the evolution of key animal and plant functions.</title>
        <authorList>
            <person name="Merchant S.S."/>
            <person name="Prochnik S.E."/>
            <person name="Vallon O."/>
            <person name="Harris E.H."/>
            <person name="Karpowicz S.J."/>
            <person name="Witman G.B."/>
            <person name="Terry A."/>
            <person name="Salamov A."/>
            <person name="Fritz-Laylin L.K."/>
            <person name="Marechal-Drouard L."/>
            <person name="Marshall W.F."/>
            <person name="Qu L.H."/>
            <person name="Nelson D.R."/>
            <person name="Sanderfoot A.A."/>
            <person name="Spalding M.H."/>
            <person name="Kapitonov V.V."/>
            <person name="Ren Q."/>
            <person name="Ferris P."/>
            <person name="Lindquist E."/>
            <person name="Shapiro H."/>
            <person name="Lucas S.M."/>
            <person name="Grimwood J."/>
            <person name="Schmutz J."/>
            <person name="Cardol P."/>
            <person name="Cerutti H."/>
            <person name="Chanfreau G."/>
            <person name="Chen C.L."/>
            <person name="Cognat V."/>
            <person name="Croft M.T."/>
            <person name="Dent R."/>
            <person name="Dutcher S."/>
            <person name="Fernandez E."/>
            <person name="Fukuzawa H."/>
            <person name="Gonzalez-Ballester D."/>
            <person name="Gonzalez-Halphen D."/>
            <person name="Hallmann A."/>
            <person name="Hanikenne M."/>
            <person name="Hippler M."/>
            <person name="Inwood W."/>
            <person name="Jabbari K."/>
            <person name="Kalanon M."/>
            <person name="Kuras R."/>
            <person name="Lefebvre P.A."/>
            <person name="Lemaire S.D."/>
            <person name="Lobanov A.V."/>
            <person name="Lohr M."/>
            <person name="Manuell A."/>
            <person name="Meier I."/>
            <person name="Mets L."/>
            <person name="Mittag M."/>
            <person name="Mittelmeier T."/>
            <person name="Moroney J.V."/>
            <person name="Moseley J."/>
            <person name="Napoli C."/>
            <person name="Nedelcu A.M."/>
            <person name="Niyogi K."/>
            <person name="Novoselov S.V."/>
            <person name="Paulsen I.T."/>
            <person name="Pazour G."/>
            <person name="Purton S."/>
            <person name="Ral J.P."/>
            <person name="Riano-Pachon D.M."/>
            <person name="Riekhof W."/>
            <person name="Rymarquis L."/>
            <person name="Schroda M."/>
            <person name="Stern D."/>
            <person name="Umen J."/>
            <person name="Willows R."/>
            <person name="Wilson N."/>
            <person name="Zimmer S.L."/>
            <person name="Allmer J."/>
            <person name="Balk J."/>
            <person name="Bisova K."/>
            <person name="Chen C.J."/>
            <person name="Elias M."/>
            <person name="Gendler K."/>
            <person name="Hauser C."/>
            <person name="Lamb M.R."/>
            <person name="Ledford H."/>
            <person name="Long J.C."/>
            <person name="Minagawa J."/>
            <person name="Page M.D."/>
            <person name="Pan J."/>
            <person name="Pootakham W."/>
            <person name="Roje S."/>
            <person name="Rose A."/>
            <person name="Stahlberg E."/>
            <person name="Terauchi A.M."/>
            <person name="Yang P."/>
            <person name="Ball S."/>
            <person name="Bowler C."/>
            <person name="Dieckmann C.L."/>
            <person name="Gladyshev V.N."/>
            <person name="Green P."/>
            <person name="Jorgensen R."/>
            <person name="Mayfield S."/>
            <person name="Mueller-Roeber B."/>
            <person name="Rajamani S."/>
            <person name="Sayre R.T."/>
            <person name="Brokstein P."/>
            <person name="Dubchak I."/>
            <person name="Goodstein D."/>
            <person name="Hornick L."/>
            <person name="Huang Y.W."/>
            <person name="Jhaveri J."/>
            <person name="Luo Y."/>
            <person name="Martinez D."/>
            <person name="Ngau W.C."/>
            <person name="Otillar B."/>
            <person name="Poliakov A."/>
            <person name="Porter A."/>
            <person name="Szajkowski L."/>
            <person name="Werner G."/>
            <person name="Zhou K."/>
            <person name="Grigoriev I.V."/>
            <person name="Rokhsar D.S."/>
            <person name="Grossman A.R."/>
        </authorList>
    </citation>
    <scope>NUCLEOTIDE SEQUENCE [LARGE SCALE GENOMIC DNA]</scope>
    <source>
        <strain evidence="25">CC-503</strain>
    </source>
</reference>
<evidence type="ECO:0000259" key="23">
    <source>
        <dbReference type="PROSITE" id="PS52035"/>
    </source>
</evidence>
<keyword evidence="10" id="KW-0862">Zinc</keyword>
<evidence type="ECO:0000256" key="2">
    <source>
        <dbReference type="ARBA" id="ARBA00004123"/>
    </source>
</evidence>
<feature type="domain" description="Peptidase M14" evidence="23">
    <location>
        <begin position="286"/>
        <end position="613"/>
    </location>
</feature>
<evidence type="ECO:0000256" key="11">
    <source>
        <dbReference type="ARBA" id="ARBA00023049"/>
    </source>
</evidence>
<feature type="compositionally biased region" description="Low complexity" evidence="22">
    <location>
        <begin position="1136"/>
        <end position="1166"/>
    </location>
</feature>
<proteinExistence type="inferred from homology"/>
<evidence type="ECO:0000313" key="25">
    <source>
        <dbReference type="Proteomes" id="UP000006906"/>
    </source>
</evidence>
<comment type="cofactor">
    <cofactor evidence="1">
        <name>Zn(2+)</name>
        <dbReference type="ChEBI" id="CHEBI:29105"/>
    </cofactor>
</comment>
<evidence type="ECO:0000256" key="15">
    <source>
        <dbReference type="ARBA" id="ARBA00024524"/>
    </source>
</evidence>
<feature type="compositionally biased region" description="Low complexity" evidence="22">
    <location>
        <begin position="980"/>
        <end position="995"/>
    </location>
</feature>
<feature type="region of interest" description="Disordered" evidence="22">
    <location>
        <begin position="280"/>
        <end position="306"/>
    </location>
</feature>
<keyword evidence="6" id="KW-0963">Cytoplasm</keyword>
<feature type="active site" description="Proton donor/acceptor" evidence="21">
    <location>
        <position position="558"/>
    </location>
</feature>
<dbReference type="ExpressionAtlas" id="A0A2K3D4L6">
    <property type="expression patterns" value="baseline"/>
</dbReference>
<feature type="compositionally biased region" description="Pro residues" evidence="22">
    <location>
        <begin position="726"/>
        <end position="736"/>
    </location>
</feature>
<feature type="region of interest" description="Disordered" evidence="22">
    <location>
        <begin position="193"/>
        <end position="236"/>
    </location>
</feature>
<evidence type="ECO:0000256" key="5">
    <source>
        <dbReference type="ARBA" id="ARBA00005988"/>
    </source>
</evidence>
<feature type="region of interest" description="Disordered" evidence="22">
    <location>
        <begin position="972"/>
        <end position="1086"/>
    </location>
</feature>
<dbReference type="EMBL" id="CM008973">
    <property type="protein sequence ID" value="PNW75475.1"/>
    <property type="molecule type" value="Genomic_DNA"/>
</dbReference>
<feature type="compositionally biased region" description="Low complexity" evidence="22">
    <location>
        <begin position="1058"/>
        <end position="1070"/>
    </location>
</feature>
<dbReference type="CDD" id="cd06236">
    <property type="entry name" value="M14_AGBL5_like"/>
    <property type="match status" value="1"/>
</dbReference>
<dbReference type="GO" id="GO:0006508">
    <property type="term" value="P:proteolysis"/>
    <property type="evidence" value="ECO:0007669"/>
    <property type="project" value="UniProtKB-KW"/>
</dbReference>
<organism evidence="24 25">
    <name type="scientific">Chlamydomonas reinhardtii</name>
    <name type="common">Chlamydomonas smithii</name>
    <dbReference type="NCBI Taxonomy" id="3055"/>
    <lineage>
        <taxon>Eukaryota</taxon>
        <taxon>Viridiplantae</taxon>
        <taxon>Chlorophyta</taxon>
        <taxon>core chlorophytes</taxon>
        <taxon>Chlorophyceae</taxon>
        <taxon>CS clade</taxon>
        <taxon>Chlamydomonadales</taxon>
        <taxon>Chlamydomonadaceae</taxon>
        <taxon>Chlamydomonas</taxon>
    </lineage>
</organism>
<feature type="region of interest" description="Disordered" evidence="22">
    <location>
        <begin position="788"/>
        <end position="817"/>
    </location>
</feature>
<dbReference type="GO" id="GO:0015631">
    <property type="term" value="F:tubulin binding"/>
    <property type="evidence" value="ECO:0000318"/>
    <property type="project" value="GO_Central"/>
</dbReference>
<comment type="catalytic activity">
    <reaction evidence="16">
        <text>C-terminal L-alpha-aminoacyl-L-glutamyl-[tubulin] + H2O = C-terminal L-alpha-aminoacyl-[tubulin] + L-glutamate</text>
        <dbReference type="Rhea" id="RHEA:63796"/>
        <dbReference type="Rhea" id="RHEA-COMP:16436"/>
        <dbReference type="Rhea" id="RHEA-COMP:16437"/>
        <dbReference type="ChEBI" id="CHEBI:15377"/>
        <dbReference type="ChEBI" id="CHEBI:29985"/>
        <dbReference type="ChEBI" id="CHEBI:90782"/>
        <dbReference type="ChEBI" id="CHEBI:149556"/>
        <dbReference type="EC" id="3.4.17.24"/>
    </reaction>
    <physiologicalReaction direction="left-to-right" evidence="16">
        <dbReference type="Rhea" id="RHEA:63797"/>
    </physiologicalReaction>
</comment>
<gene>
    <name evidence="24" type="ORF">CHLRE_12g528100v5</name>
</gene>
<feature type="region of interest" description="Disordered" evidence="22">
    <location>
        <begin position="668"/>
        <end position="701"/>
    </location>
</feature>
<dbReference type="Pfam" id="PF18027">
    <property type="entry name" value="Pepdidase_M14_N"/>
    <property type="match status" value="1"/>
</dbReference>
<dbReference type="Gramene" id="PNW75475">
    <property type="protein sequence ID" value="PNW75475"/>
    <property type="gene ID" value="CHLRE_12g528100v5"/>
</dbReference>
<evidence type="ECO:0000256" key="19">
    <source>
        <dbReference type="ARBA" id="ARBA00032928"/>
    </source>
</evidence>
<dbReference type="GO" id="GO:0004181">
    <property type="term" value="F:metallocarboxypeptidase activity"/>
    <property type="evidence" value="ECO:0000318"/>
    <property type="project" value="GO_Central"/>
</dbReference>
<dbReference type="SUPFAM" id="SSF53187">
    <property type="entry name" value="Zn-dependent exopeptidases"/>
    <property type="match status" value="1"/>
</dbReference>
<dbReference type="InParanoid" id="A0A2K3D4L6"/>
<dbReference type="EC" id="3.4.17.24" evidence="17"/>
<evidence type="ECO:0000256" key="7">
    <source>
        <dbReference type="ARBA" id="ARBA00022670"/>
    </source>
</evidence>
<evidence type="ECO:0000313" key="24">
    <source>
        <dbReference type="EMBL" id="PNW75475.1"/>
    </source>
</evidence>
<feature type="compositionally biased region" description="Polar residues" evidence="22">
    <location>
        <begin position="799"/>
        <end position="813"/>
    </location>
</feature>
<feature type="compositionally biased region" description="Low complexity" evidence="22">
    <location>
        <begin position="716"/>
        <end position="725"/>
    </location>
</feature>
<comment type="catalytic activity">
    <reaction evidence="20">
        <text>gamma-L-glutamyl-L-glutamyl-[protein] + H2O = L-glutamyl-[protein] + L-glutamate</text>
        <dbReference type="Rhea" id="RHEA:60152"/>
        <dbReference type="Rhea" id="RHEA-COMP:10208"/>
        <dbReference type="Rhea" id="RHEA-COMP:15517"/>
        <dbReference type="ChEBI" id="CHEBI:15377"/>
        <dbReference type="ChEBI" id="CHEBI:29973"/>
        <dbReference type="ChEBI" id="CHEBI:29985"/>
        <dbReference type="ChEBI" id="CHEBI:143622"/>
    </reaction>
    <physiologicalReaction direction="left-to-right" evidence="20">
        <dbReference type="Rhea" id="RHEA:60153"/>
    </physiologicalReaction>
</comment>
<dbReference type="Gene3D" id="3.40.630.10">
    <property type="entry name" value="Zn peptidases"/>
    <property type="match status" value="1"/>
</dbReference>
<evidence type="ECO:0000256" key="9">
    <source>
        <dbReference type="ARBA" id="ARBA00022801"/>
    </source>
</evidence>
<sequence length="1166" mass="119485">MSGFVSFGEKLHLEDVANVLLAMKTPERMDAKADAVFRVGKFTFRADFDSGNLNSVEPGAAPNEFMLRTNRDCGGTANEKATRTWFYFGVHGHTVGELLTMTITNLNKQGRLFSQDYRPWCWFPAQGDWQPLKLKVTYRREGDDFQLRFSHRFESEEEALFAFAIPFSYAQNCELLDHLDALMQPYTVMPPPYELDPAKDPSTAPQPPGVPSAASRFTPRTPSPAMSASGGTGPVASRRVPAASIARGTAAGVGSPAAAVARRNSGISSDTGAPALGAAAGGGGGGGASFSGGAGSSAPSYTSDEGPSRLYYRRQLLTRSLEGRRIEVITITDCAGAAGAGGGELEPPLPGVFEHDPGPPAATFSPEHKKVFFVSSRVHPGETPATHMFNGLLAFLLRRTDPRAAALRRRFVFKLVPIVNADGVAVGNYRTDTLGQNLNRYYLGTPDEQTQPAVFAIKALLMHYAQQGLLQYYIDLHAHANKKGVFIFGNTLEDGEAHLQSLIYSRLVALNNPVFDFVGCNFTEKNMSRADKDGASKEGAGRVALYRETGLTHLYTIEANYNTSARVNTVAPASGDHAGRASPPCNRRFPPKFTASVLQGVGRAIAVAALDMEGANPWTRLPHSEHRSLEGVRSWISSVLRAASETRAAHLPPMSDAAVEAMRAAAAPATASGRSSASGRLARSRSSSMRSTDGPPINAVTGHAFGRAVSMSSSAAGASQAISRRPPIPAPTPPLPSRRNLGASSMQSGATSGAGAGASGAGTLAGHRGALTGAGALARSASLPVRSSTPLASRLHQPHQCQPSALSQPQVQVAQGLPQQPRVLEHAASALSAQGVWEEEAPDLGGTEDAVILGSSAGAGGTALDWSVPEGSLPWPVEDGPSESDGDDSSGDEAEGPGVPPTPVTTSSPTGSMLPPPRPGSARFRGMDGVVATGSSLRASLNRSLGSPGGAGGGGLGGGGAVKEFRIPLADRVQPGSGGAAAAPGLAGQPDGGAASSPVAFDPTQPGSRVPCIGVAGSQDVGGTSRPLSAGAVGRPMSASGKRQASGAPATGAGGSSGSAAGSVGGTHSTFVNGGSGLNRGPIAHGPGSKATIGSLSTITGGTVGGLAAPHGWRASAGLNTRILGSTVPPSILLDPAAASSGPTATPKSRSSLSFVRSSSASRKGR</sequence>
<dbReference type="PANTHER" id="PTHR12756:SF12">
    <property type="entry name" value="CYTOSOLIC CARBOXYPEPTIDASE-LIKE PROTEIN 5"/>
    <property type="match status" value="1"/>
</dbReference>
<feature type="region of interest" description="Disordered" evidence="22">
    <location>
        <begin position="862"/>
        <end position="927"/>
    </location>
</feature>
<evidence type="ECO:0000256" key="13">
    <source>
        <dbReference type="ARBA" id="ARBA00023242"/>
    </source>
</evidence>
<keyword evidence="13" id="KW-0539">Nucleus</keyword>
<dbReference type="GO" id="GO:0005634">
    <property type="term" value="C:nucleus"/>
    <property type="evidence" value="ECO:0007669"/>
    <property type="project" value="UniProtKB-SubCell"/>
</dbReference>
<dbReference type="InterPro" id="IPR040626">
    <property type="entry name" value="Pepdidase_M14_N"/>
</dbReference>
<keyword evidence="9" id="KW-0378">Hydrolase</keyword>
<evidence type="ECO:0000256" key="1">
    <source>
        <dbReference type="ARBA" id="ARBA00001947"/>
    </source>
</evidence>
<dbReference type="Pfam" id="PF00246">
    <property type="entry name" value="Peptidase_M14"/>
    <property type="match status" value="1"/>
</dbReference>
<comment type="catalytic activity">
    <reaction evidence="15">
        <text>C-terminal L-alpha-aminoacyl-L-glutamyl-L-glutamyl-[tubulin] + H2O = C-terminal L-alpha-aminoacyl-L-glutamyl-[tubulin] + L-glutamate</text>
        <dbReference type="Rhea" id="RHEA:63792"/>
        <dbReference type="Rhea" id="RHEA-COMP:16435"/>
        <dbReference type="Rhea" id="RHEA-COMP:16436"/>
        <dbReference type="ChEBI" id="CHEBI:15377"/>
        <dbReference type="ChEBI" id="CHEBI:29985"/>
        <dbReference type="ChEBI" id="CHEBI:149555"/>
        <dbReference type="ChEBI" id="CHEBI:149556"/>
        <dbReference type="EC" id="3.4.17.24"/>
    </reaction>
    <physiologicalReaction direction="left-to-right" evidence="15">
        <dbReference type="Rhea" id="RHEA:63793"/>
    </physiologicalReaction>
</comment>
<keyword evidence="25" id="KW-1185">Reference proteome</keyword>
<dbReference type="GO" id="GO:0005819">
    <property type="term" value="C:spindle"/>
    <property type="evidence" value="ECO:0007669"/>
    <property type="project" value="UniProtKB-SubCell"/>
</dbReference>
<keyword evidence="7" id="KW-0645">Protease</keyword>
<dbReference type="PaxDb" id="3055-EDP00671"/>
<comment type="subcellular location">
    <subcellularLocation>
        <location evidence="3">Cytoplasm</location>
        <location evidence="3">Cytoskeleton</location>
        <location evidence="3">Spindle</location>
    </subcellularLocation>
    <subcellularLocation>
        <location evidence="4">Midbody</location>
    </subcellularLocation>
    <subcellularLocation>
        <location evidence="2">Nucleus</location>
    </subcellularLocation>
</comment>
<dbReference type="GO" id="GO:0030496">
    <property type="term" value="C:midbody"/>
    <property type="evidence" value="ECO:0007669"/>
    <property type="project" value="UniProtKB-SubCell"/>
</dbReference>
<dbReference type="RefSeq" id="XP_042918617.1">
    <property type="nucleotide sequence ID" value="XM_043068522.1"/>
</dbReference>
<keyword evidence="12" id="KW-0206">Cytoskeleton</keyword>
<evidence type="ECO:0000256" key="20">
    <source>
        <dbReference type="ARBA" id="ARBA00047714"/>
    </source>
</evidence>
<dbReference type="Gene3D" id="2.60.40.3120">
    <property type="match status" value="1"/>
</dbReference>
<dbReference type="Proteomes" id="UP000006906">
    <property type="component" value="Chromosome 12"/>
</dbReference>
<dbReference type="GO" id="GO:0008270">
    <property type="term" value="F:zinc ion binding"/>
    <property type="evidence" value="ECO:0007669"/>
    <property type="project" value="InterPro"/>
</dbReference>
<feature type="region of interest" description="Disordered" evidence="22">
    <location>
        <begin position="716"/>
        <end position="760"/>
    </location>
</feature>
<dbReference type="PANTHER" id="PTHR12756">
    <property type="entry name" value="CYTOSOLIC CARBOXYPEPTIDASE"/>
    <property type="match status" value="1"/>
</dbReference>
<feature type="region of interest" description="Disordered" evidence="22">
    <location>
        <begin position="1135"/>
        <end position="1166"/>
    </location>
</feature>
<dbReference type="InterPro" id="IPR050821">
    <property type="entry name" value="Cytosolic_carboxypeptidase"/>
</dbReference>
<evidence type="ECO:0000256" key="22">
    <source>
        <dbReference type="SAM" id="MobiDB-lite"/>
    </source>
</evidence>
<dbReference type="AlphaFoldDB" id="A0A2K3D4L6"/>
<feature type="compositionally biased region" description="Low complexity" evidence="22">
    <location>
        <begin position="668"/>
        <end position="691"/>
    </location>
</feature>
<evidence type="ECO:0000256" key="10">
    <source>
        <dbReference type="ARBA" id="ARBA00022833"/>
    </source>
</evidence>
<feature type="compositionally biased region" description="Gly residues" evidence="22">
    <location>
        <begin position="280"/>
        <end position="295"/>
    </location>
</feature>
<dbReference type="KEGG" id="cre:CHLRE_12g528100v5"/>
<evidence type="ECO:0000256" key="12">
    <source>
        <dbReference type="ARBA" id="ARBA00023212"/>
    </source>
</evidence>
<dbReference type="GO" id="GO:0015630">
    <property type="term" value="C:microtubule cytoskeleton"/>
    <property type="evidence" value="ECO:0000318"/>
    <property type="project" value="GO_Central"/>
</dbReference>
<keyword evidence="8" id="KW-0479">Metal-binding</keyword>
<feature type="compositionally biased region" description="Acidic residues" evidence="22">
    <location>
        <begin position="880"/>
        <end position="895"/>
    </location>
</feature>
<dbReference type="GO" id="GO:0005737">
    <property type="term" value="C:cytoplasm"/>
    <property type="evidence" value="ECO:0000318"/>
    <property type="project" value="GO_Central"/>
</dbReference>
<evidence type="ECO:0000256" key="21">
    <source>
        <dbReference type="PROSITE-ProRule" id="PRU01379"/>
    </source>
</evidence>
<dbReference type="OrthoDB" id="10253041at2759"/>
<evidence type="ECO:0000256" key="17">
    <source>
        <dbReference type="ARBA" id="ARBA00026108"/>
    </source>
</evidence>
<evidence type="ECO:0000256" key="8">
    <source>
        <dbReference type="ARBA" id="ARBA00022723"/>
    </source>
</evidence>
<dbReference type="InterPro" id="IPR034286">
    <property type="entry name" value="M14_AGBL5-like"/>
</dbReference>
<evidence type="ECO:0000256" key="14">
    <source>
        <dbReference type="ARBA" id="ARBA00024141"/>
    </source>
</evidence>
<dbReference type="GeneID" id="5722451"/>
<name>A0A2K3D4L6_CHLRE</name>
<feature type="compositionally biased region" description="Low complexity" evidence="22">
    <location>
        <begin position="737"/>
        <end position="751"/>
    </location>
</feature>
<evidence type="ECO:0000256" key="3">
    <source>
        <dbReference type="ARBA" id="ARBA00004186"/>
    </source>
</evidence>
<dbReference type="InterPro" id="IPR000834">
    <property type="entry name" value="Peptidase_M14"/>
</dbReference>